<evidence type="ECO:0000256" key="3">
    <source>
        <dbReference type="ARBA" id="ARBA00006991"/>
    </source>
</evidence>
<feature type="domain" description="C2H2-type" evidence="13">
    <location>
        <begin position="274"/>
        <end position="307"/>
    </location>
</feature>
<keyword evidence="10" id="KW-0804">Transcription</keyword>
<dbReference type="GO" id="GO:0008270">
    <property type="term" value="F:zinc ion binding"/>
    <property type="evidence" value="ECO:0007669"/>
    <property type="project" value="UniProtKB-KW"/>
</dbReference>
<evidence type="ECO:0000256" key="5">
    <source>
        <dbReference type="ARBA" id="ARBA00022737"/>
    </source>
</evidence>
<feature type="domain" description="C2H2-type" evidence="13">
    <location>
        <begin position="246"/>
        <end position="273"/>
    </location>
</feature>
<keyword evidence="7" id="KW-0862">Zinc</keyword>
<reference evidence="14" key="3">
    <citation type="submission" date="2019-06" db="EMBL/GenBank/DDBJ databases">
        <authorList>
            <person name="Poynton C."/>
            <person name="Hasenbein S."/>
            <person name="Benoit J.B."/>
            <person name="Sepulveda M.S."/>
            <person name="Poelchau M.F."/>
            <person name="Murali S.C."/>
            <person name="Chen S."/>
            <person name="Glastad K.M."/>
            <person name="Werren J.H."/>
            <person name="Vineis J.H."/>
            <person name="Bowen J.L."/>
            <person name="Friedrich M."/>
            <person name="Jones J."/>
            <person name="Robertson H.M."/>
            <person name="Feyereisen R."/>
            <person name="Mechler-Hickson A."/>
            <person name="Mathers N."/>
            <person name="Lee C.E."/>
            <person name="Colbourne J.K."/>
            <person name="Biales A."/>
            <person name="Johnston J.S."/>
            <person name="Wellborn G.A."/>
            <person name="Rosendale A.J."/>
            <person name="Cridge A.G."/>
            <person name="Munoz-Torres M.C."/>
            <person name="Bain P.A."/>
            <person name="Manny A.R."/>
            <person name="Major K.M."/>
            <person name="Lambert F.N."/>
            <person name="Vulpe C.D."/>
            <person name="Tuck P."/>
            <person name="Blalock B.J."/>
            <person name="Lin Y.-Y."/>
            <person name="Smith M.E."/>
            <person name="Ochoa-Acuna H."/>
            <person name="Chen M.-J.M."/>
            <person name="Childers C.P."/>
            <person name="Qu J."/>
            <person name="Dugan S."/>
            <person name="Lee S.L."/>
            <person name="Chao H."/>
            <person name="Dinh H."/>
            <person name="Han Y."/>
            <person name="Doddapaneni H."/>
            <person name="Worley K.C."/>
            <person name="Muzny D.M."/>
            <person name="Gibbs R.A."/>
            <person name="Richards S."/>
        </authorList>
    </citation>
    <scope>NUCLEOTIDE SEQUENCE</scope>
    <source>
        <strain evidence="14">HAZT.00-mixed</strain>
        <tissue evidence="14">Whole organism</tissue>
    </source>
</reference>
<organism evidence="14">
    <name type="scientific">Hyalella azteca</name>
    <name type="common">Amphipod</name>
    <dbReference type="NCBI Taxonomy" id="294128"/>
    <lineage>
        <taxon>Eukaryota</taxon>
        <taxon>Metazoa</taxon>
        <taxon>Ecdysozoa</taxon>
        <taxon>Arthropoda</taxon>
        <taxon>Crustacea</taxon>
        <taxon>Multicrustacea</taxon>
        <taxon>Malacostraca</taxon>
        <taxon>Eumalacostraca</taxon>
        <taxon>Peracarida</taxon>
        <taxon>Amphipoda</taxon>
        <taxon>Senticaudata</taxon>
        <taxon>Talitrida</taxon>
        <taxon>Talitroidea</taxon>
        <taxon>Hyalellidae</taxon>
        <taxon>Hyalella</taxon>
    </lineage>
</organism>
<dbReference type="FunFam" id="3.30.160.60:FF:000097">
    <property type="entry name" value="Zinc finger protein"/>
    <property type="match status" value="1"/>
</dbReference>
<dbReference type="FunFam" id="3.30.160.60:FF:000145">
    <property type="entry name" value="Zinc finger protein 574"/>
    <property type="match status" value="2"/>
</dbReference>
<dbReference type="OrthoDB" id="1925334at2759"/>
<keyword evidence="5" id="KW-0677">Repeat</keyword>
<dbReference type="InterPro" id="IPR013087">
    <property type="entry name" value="Znf_C2H2_type"/>
</dbReference>
<dbReference type="PANTHER" id="PTHR24381">
    <property type="entry name" value="ZINC FINGER PROTEIN"/>
    <property type="match status" value="1"/>
</dbReference>
<feature type="domain" description="C2H2-type" evidence="13">
    <location>
        <begin position="116"/>
        <end position="143"/>
    </location>
</feature>
<keyword evidence="8" id="KW-0805">Transcription regulation</keyword>
<evidence type="ECO:0000256" key="2">
    <source>
        <dbReference type="ARBA" id="ARBA00004123"/>
    </source>
</evidence>
<name>A0A6A0H715_HYAAZ</name>
<evidence type="ECO:0000313" key="14">
    <source>
        <dbReference type="EMBL" id="KAA0200013.1"/>
    </source>
</evidence>
<dbReference type="FunFam" id="3.30.160.60:FF:000624">
    <property type="entry name" value="zinc finger protein 697"/>
    <property type="match status" value="1"/>
</dbReference>
<dbReference type="InterPro" id="IPR036236">
    <property type="entry name" value="Znf_C2H2_sf"/>
</dbReference>
<dbReference type="SUPFAM" id="SSF57667">
    <property type="entry name" value="beta-beta-alpha zinc fingers"/>
    <property type="match status" value="5"/>
</dbReference>
<feature type="domain" description="C2H2-type" evidence="13">
    <location>
        <begin position="172"/>
        <end position="194"/>
    </location>
</feature>
<evidence type="ECO:0000256" key="12">
    <source>
        <dbReference type="PROSITE-ProRule" id="PRU00042"/>
    </source>
</evidence>
<evidence type="ECO:0000256" key="9">
    <source>
        <dbReference type="ARBA" id="ARBA00023125"/>
    </source>
</evidence>
<feature type="domain" description="C2H2-type" evidence="13">
    <location>
        <begin position="578"/>
        <end position="604"/>
    </location>
</feature>
<keyword evidence="11" id="KW-0539">Nucleus</keyword>
<proteinExistence type="inferred from homology"/>
<accession>A0A6A0H715</accession>
<feature type="domain" description="C2H2-type" evidence="13">
    <location>
        <begin position="550"/>
        <end position="577"/>
    </location>
</feature>
<evidence type="ECO:0000256" key="8">
    <source>
        <dbReference type="ARBA" id="ARBA00023015"/>
    </source>
</evidence>
<reference evidence="14" key="1">
    <citation type="submission" date="2014-08" db="EMBL/GenBank/DDBJ databases">
        <authorList>
            <person name="Murali S."/>
            <person name="Richards S."/>
            <person name="Bandaranaike D."/>
            <person name="Bellair M."/>
            <person name="Blankenburg K."/>
            <person name="Chao H."/>
            <person name="Dinh H."/>
            <person name="Doddapaneni H."/>
            <person name="Dugan-Rocha S."/>
            <person name="Elkadiri S."/>
            <person name="Gnanaolivu R."/>
            <person name="Hughes D."/>
            <person name="Lee S."/>
            <person name="Li M."/>
            <person name="Ming W."/>
            <person name="Munidasa M."/>
            <person name="Muniz J."/>
            <person name="Nguyen L."/>
            <person name="Osuji N."/>
            <person name="Pu L.-L."/>
            <person name="Puazo M."/>
            <person name="Skinner E."/>
            <person name="Qu C."/>
            <person name="Quiroz J."/>
            <person name="Raj R."/>
            <person name="Weissenberger G."/>
            <person name="Xin Y."/>
            <person name="Zou X."/>
            <person name="Han Y."/>
            <person name="Worley K."/>
            <person name="Muzny D."/>
            <person name="Gibbs R."/>
        </authorList>
    </citation>
    <scope>NUCLEOTIDE SEQUENCE</scope>
    <source>
        <strain evidence="14">HAZT.00-mixed</strain>
        <tissue evidence="14">Whole organism</tissue>
    </source>
</reference>
<dbReference type="FunFam" id="3.30.160.60:FF:000688">
    <property type="entry name" value="zinc finger protein 197 isoform X1"/>
    <property type="match status" value="1"/>
</dbReference>
<evidence type="ECO:0000256" key="6">
    <source>
        <dbReference type="ARBA" id="ARBA00022771"/>
    </source>
</evidence>
<gene>
    <name evidence="14" type="ORF">HAZT_HAZT002712</name>
</gene>
<dbReference type="PROSITE" id="PS50157">
    <property type="entry name" value="ZINC_FINGER_C2H2_2"/>
    <property type="match status" value="9"/>
</dbReference>
<protein>
    <recommendedName>
        <fullName evidence="13">C2H2-type domain-containing protein</fullName>
    </recommendedName>
</protein>
<evidence type="ECO:0000256" key="11">
    <source>
        <dbReference type="ARBA" id="ARBA00023242"/>
    </source>
</evidence>
<evidence type="ECO:0000259" key="13">
    <source>
        <dbReference type="PROSITE" id="PS50157"/>
    </source>
</evidence>
<dbReference type="GO" id="GO:0000977">
    <property type="term" value="F:RNA polymerase II transcription regulatory region sequence-specific DNA binding"/>
    <property type="evidence" value="ECO:0007669"/>
    <property type="project" value="TreeGrafter"/>
</dbReference>
<dbReference type="FunFam" id="3.30.160.60:FF:000771">
    <property type="entry name" value="zinc finger protein 648"/>
    <property type="match status" value="1"/>
</dbReference>
<keyword evidence="4" id="KW-0479">Metal-binding</keyword>
<evidence type="ECO:0000256" key="4">
    <source>
        <dbReference type="ARBA" id="ARBA00022723"/>
    </source>
</evidence>
<dbReference type="AlphaFoldDB" id="A0A6A0H715"/>
<keyword evidence="9" id="KW-0238">DNA-binding</keyword>
<keyword evidence="6 12" id="KW-0863">Zinc-finger</keyword>
<evidence type="ECO:0000256" key="1">
    <source>
        <dbReference type="ARBA" id="ARBA00003767"/>
    </source>
</evidence>
<comment type="caution">
    <text evidence="14">The sequence shown here is derived from an EMBL/GenBank/DDBJ whole genome shotgun (WGS) entry which is preliminary data.</text>
</comment>
<reference evidence="14" key="2">
    <citation type="journal article" date="2018" name="Environ. Sci. Technol.">
        <title>The Toxicogenome of Hyalella azteca: A Model for Sediment Ecotoxicology and Evolutionary Toxicology.</title>
        <authorList>
            <person name="Poynton H.C."/>
            <person name="Hasenbein S."/>
            <person name="Benoit J.B."/>
            <person name="Sepulveda M.S."/>
            <person name="Poelchau M.F."/>
            <person name="Hughes D.S.T."/>
            <person name="Murali S.C."/>
            <person name="Chen S."/>
            <person name="Glastad K.M."/>
            <person name="Goodisman M.A.D."/>
            <person name="Werren J.H."/>
            <person name="Vineis J.H."/>
            <person name="Bowen J.L."/>
            <person name="Friedrich M."/>
            <person name="Jones J."/>
            <person name="Robertson H.M."/>
            <person name="Feyereisen R."/>
            <person name="Mechler-Hickson A."/>
            <person name="Mathers N."/>
            <person name="Lee C.E."/>
            <person name="Colbourne J.K."/>
            <person name="Biales A."/>
            <person name="Johnston J.S."/>
            <person name="Wellborn G.A."/>
            <person name="Rosendale A.J."/>
            <person name="Cridge A.G."/>
            <person name="Munoz-Torres M.C."/>
            <person name="Bain P.A."/>
            <person name="Manny A.R."/>
            <person name="Major K.M."/>
            <person name="Lambert F.N."/>
            <person name="Vulpe C.D."/>
            <person name="Tuck P."/>
            <person name="Blalock B.J."/>
            <person name="Lin Y.Y."/>
            <person name="Smith M.E."/>
            <person name="Ochoa-Acuna H."/>
            <person name="Chen M.M."/>
            <person name="Childers C.P."/>
            <person name="Qu J."/>
            <person name="Dugan S."/>
            <person name="Lee S.L."/>
            <person name="Chao H."/>
            <person name="Dinh H."/>
            <person name="Han Y."/>
            <person name="Doddapaneni H."/>
            <person name="Worley K.C."/>
            <person name="Muzny D.M."/>
            <person name="Gibbs R.A."/>
            <person name="Richards S."/>
        </authorList>
    </citation>
    <scope>NUCLEOTIDE SEQUENCE</scope>
    <source>
        <strain evidence="14">HAZT.00-mixed</strain>
        <tissue evidence="14">Whole organism</tissue>
    </source>
</reference>
<dbReference type="FunFam" id="3.30.160.60:FF:000325">
    <property type="entry name" value="ZFP90 zinc finger protein"/>
    <property type="match status" value="1"/>
</dbReference>
<dbReference type="SMART" id="SM00355">
    <property type="entry name" value="ZnF_C2H2"/>
    <property type="match status" value="8"/>
</dbReference>
<dbReference type="Proteomes" id="UP000711488">
    <property type="component" value="Unassembled WGS sequence"/>
</dbReference>
<evidence type="ECO:0000256" key="10">
    <source>
        <dbReference type="ARBA" id="ARBA00023163"/>
    </source>
</evidence>
<dbReference type="GO" id="GO:0000981">
    <property type="term" value="F:DNA-binding transcription factor activity, RNA polymerase II-specific"/>
    <property type="evidence" value="ECO:0007669"/>
    <property type="project" value="TreeGrafter"/>
</dbReference>
<comment type="subcellular location">
    <subcellularLocation>
        <location evidence="2">Nucleus</location>
    </subcellularLocation>
</comment>
<dbReference type="Gene3D" id="3.30.160.60">
    <property type="entry name" value="Classic Zinc Finger"/>
    <property type="match status" value="9"/>
</dbReference>
<evidence type="ECO:0000256" key="7">
    <source>
        <dbReference type="ARBA" id="ARBA00022833"/>
    </source>
</evidence>
<dbReference type="FunFam" id="3.30.160.60:FF:000414">
    <property type="entry name" value="Zinc finger protein 398"/>
    <property type="match status" value="1"/>
</dbReference>
<feature type="domain" description="C2H2-type" evidence="13">
    <location>
        <begin position="348"/>
        <end position="375"/>
    </location>
</feature>
<comment type="function">
    <text evidence="1">May be involved in transcriptional regulation.</text>
</comment>
<dbReference type="PROSITE" id="PS00028">
    <property type="entry name" value="ZINC_FINGER_C2H2_1"/>
    <property type="match status" value="8"/>
</dbReference>
<feature type="domain" description="C2H2-type" evidence="13">
    <location>
        <begin position="376"/>
        <end position="403"/>
    </location>
</feature>
<dbReference type="GO" id="GO:0005634">
    <property type="term" value="C:nucleus"/>
    <property type="evidence" value="ECO:0007669"/>
    <property type="project" value="UniProtKB-SubCell"/>
</dbReference>
<comment type="similarity">
    <text evidence="3">Belongs to the krueppel C2H2-type zinc-finger protein family.</text>
</comment>
<dbReference type="Pfam" id="PF00096">
    <property type="entry name" value="zf-C2H2"/>
    <property type="match status" value="6"/>
</dbReference>
<dbReference type="PANTHER" id="PTHR24381:SF393">
    <property type="entry name" value="CHROMATIN-LINKED ADAPTOR FOR MSL PROTEINS, ISOFORM B"/>
    <property type="match status" value="1"/>
</dbReference>
<dbReference type="EMBL" id="JQDR03006573">
    <property type="protein sequence ID" value="KAA0200013.1"/>
    <property type="molecule type" value="Genomic_DNA"/>
</dbReference>
<dbReference type="FunFam" id="3.30.160.60:FF:000045">
    <property type="entry name" value="ZFP69 zinc finger protein B"/>
    <property type="match status" value="1"/>
</dbReference>
<feature type="domain" description="C2H2-type" evidence="13">
    <location>
        <begin position="144"/>
        <end position="171"/>
    </location>
</feature>
<sequence>MNDFTRGQGPQCGFFRSTNLTDASLAAKSSLHPFTAATVLMCNTDAAPWPAAISWSPPSAPSCINTALPPPLPSSSTALSVSSYSTSSSVSSFPTDDSFIPPGEALWPHPSNERPFVCSLCFKSFKRKDHLLIHVKIHTGDKPFVCTQCGNKFAQRTHLRNHMTKHSEVRAHACSICGKRFKRKDSLRMHEKIHRIGGLTAITSESALTCGVCGEHFPSLELDHLLFFSRPLSQGLSPHHDEFRPHQCSFCGRTFKRKDHRTEHERIHTGERPYKCNECGRSFVQKQQLARQWLASLSQPRDSGLRPDIYSGPSYRAASVLARRNTFDLAKSFNNRFSDSQDADARPHECSYCSRRFKEKHHLRQHVLLHTGEKPFVCSVCDARFVQVGHLKRHQFRHHFEASNSHNPHPIRTSSSITQLTARKFTQDTSSFRASFAEPDAFGAGAQPCLGIDTGFVAASRTKWQQHPLVDLPGVPLLLPPPQIMQRSPYLDNSLPCKIDHLSIPNINNPGRVNNPTLPESSNTERLEVRFAGSRTPKYISPEEMAKRPYKCQYCASRFNSKSNQKQHERLHTGEKPYRCNLCDMAFVQLSSLLHHKSRNHTQN</sequence>
<dbReference type="Pfam" id="PF13912">
    <property type="entry name" value="zf-C2H2_6"/>
    <property type="match status" value="1"/>
</dbReference>